<sequence>MNWVAKQSIFRGPLRPLFISMGGVPVNREHSTGFVEANIKLFAQRDEFILGLMPEGSRSKRQSWKRGFYYIAHGAGVPVALGYIDYRNKKTGIGEVINISGDIEADFEVIRKFYRDITGLNPENQSELTITEVANEK</sequence>
<gene>
    <name evidence="1" type="ORF">MNBD_GAMMA09-3469</name>
</gene>
<dbReference type="AlphaFoldDB" id="A0A3B0XD77"/>
<accession>A0A3B0XD77</accession>
<evidence type="ECO:0000313" key="1">
    <source>
        <dbReference type="EMBL" id="VAW66248.1"/>
    </source>
</evidence>
<reference evidence="1" key="1">
    <citation type="submission" date="2018-06" db="EMBL/GenBank/DDBJ databases">
        <authorList>
            <person name="Zhirakovskaya E."/>
        </authorList>
    </citation>
    <scope>NUCLEOTIDE SEQUENCE</scope>
</reference>
<proteinExistence type="predicted"/>
<dbReference type="SUPFAM" id="SSF69593">
    <property type="entry name" value="Glycerol-3-phosphate (1)-acyltransferase"/>
    <property type="match status" value="1"/>
</dbReference>
<name>A0A3B0XD77_9ZZZZ</name>
<evidence type="ECO:0008006" key="2">
    <source>
        <dbReference type="Google" id="ProtNLM"/>
    </source>
</evidence>
<protein>
    <recommendedName>
        <fullName evidence="2">Phospholipid/glycerol acyltransferase domain-containing protein</fullName>
    </recommendedName>
</protein>
<organism evidence="1">
    <name type="scientific">hydrothermal vent metagenome</name>
    <dbReference type="NCBI Taxonomy" id="652676"/>
    <lineage>
        <taxon>unclassified sequences</taxon>
        <taxon>metagenomes</taxon>
        <taxon>ecological metagenomes</taxon>
    </lineage>
</organism>
<dbReference type="EMBL" id="UOFI01000074">
    <property type="protein sequence ID" value="VAW66248.1"/>
    <property type="molecule type" value="Genomic_DNA"/>
</dbReference>